<organism evidence="1">
    <name type="scientific">Mytilinidion resinicola</name>
    <dbReference type="NCBI Taxonomy" id="574789"/>
    <lineage>
        <taxon>Eukaryota</taxon>
        <taxon>Fungi</taxon>
        <taxon>Dikarya</taxon>
        <taxon>Ascomycota</taxon>
        <taxon>Pezizomycotina</taxon>
        <taxon>Dothideomycetes</taxon>
        <taxon>Pleosporomycetidae</taxon>
        <taxon>Mytilinidiales</taxon>
        <taxon>Mytilinidiaceae</taxon>
        <taxon>Mytilinidion</taxon>
    </lineage>
</organism>
<proteinExistence type="predicted"/>
<reference evidence="3" key="3">
    <citation type="submission" date="2025-04" db="UniProtKB">
        <authorList>
            <consortium name="RefSeq"/>
        </authorList>
    </citation>
    <scope>IDENTIFICATION</scope>
    <source>
        <strain evidence="3">CBS 304.34</strain>
    </source>
</reference>
<evidence type="ECO:0000313" key="2">
    <source>
        <dbReference type="Proteomes" id="UP000504636"/>
    </source>
</evidence>
<dbReference type="EMBL" id="MU003693">
    <property type="protein sequence ID" value="KAF2815617.1"/>
    <property type="molecule type" value="Genomic_DNA"/>
</dbReference>
<keyword evidence="2" id="KW-1185">Reference proteome</keyword>
<dbReference type="OrthoDB" id="3477286at2759"/>
<reference evidence="1 3" key="1">
    <citation type="journal article" date="2020" name="Stud. Mycol.">
        <title>101 Dothideomycetes genomes: a test case for predicting lifestyles and emergence of pathogens.</title>
        <authorList>
            <person name="Haridas S."/>
            <person name="Albert R."/>
            <person name="Binder M."/>
            <person name="Bloem J."/>
            <person name="Labutti K."/>
            <person name="Salamov A."/>
            <person name="Andreopoulos B."/>
            <person name="Baker S."/>
            <person name="Barry K."/>
            <person name="Bills G."/>
            <person name="Bluhm B."/>
            <person name="Cannon C."/>
            <person name="Castanera R."/>
            <person name="Culley D."/>
            <person name="Daum C."/>
            <person name="Ezra D."/>
            <person name="Gonzalez J."/>
            <person name="Henrissat B."/>
            <person name="Kuo A."/>
            <person name="Liang C."/>
            <person name="Lipzen A."/>
            <person name="Lutzoni F."/>
            <person name="Magnuson J."/>
            <person name="Mondo S."/>
            <person name="Nolan M."/>
            <person name="Ohm R."/>
            <person name="Pangilinan J."/>
            <person name="Park H.-J."/>
            <person name="Ramirez L."/>
            <person name="Alfaro M."/>
            <person name="Sun H."/>
            <person name="Tritt A."/>
            <person name="Yoshinaga Y."/>
            <person name="Zwiers L.-H."/>
            <person name="Turgeon B."/>
            <person name="Goodwin S."/>
            <person name="Spatafora J."/>
            <person name="Crous P."/>
            <person name="Grigoriev I."/>
        </authorList>
    </citation>
    <scope>NUCLEOTIDE SEQUENCE</scope>
    <source>
        <strain evidence="1 3">CBS 304.34</strain>
    </source>
</reference>
<dbReference type="Proteomes" id="UP000504636">
    <property type="component" value="Unplaced"/>
</dbReference>
<gene>
    <name evidence="1 3" type="ORF">BDZ99DRAFT_119459</name>
</gene>
<sequence>MVANEGRDGDAPPPHHAFLCEKTFTTIVKHGEVILNQLHDRSDHTLQKAYIRRVQSVVWGRKLTKTARFLALVPKDTKEKGIIAIVFGASVPVVQRKRGEQFGFIGECYALGAMAGEAFDIRNQLREPGIRES</sequence>
<dbReference type="RefSeq" id="XP_033582581.1">
    <property type="nucleotide sequence ID" value="XM_033712504.1"/>
</dbReference>
<protein>
    <submittedName>
        <fullName evidence="1 3">Uncharacterized protein</fullName>
    </submittedName>
</protein>
<evidence type="ECO:0000313" key="3">
    <source>
        <dbReference type="RefSeq" id="XP_033582581.1"/>
    </source>
</evidence>
<reference evidence="3" key="2">
    <citation type="submission" date="2020-04" db="EMBL/GenBank/DDBJ databases">
        <authorList>
            <consortium name="NCBI Genome Project"/>
        </authorList>
    </citation>
    <scope>NUCLEOTIDE SEQUENCE</scope>
    <source>
        <strain evidence="3">CBS 304.34</strain>
    </source>
</reference>
<dbReference type="AlphaFoldDB" id="A0A6A6Z5S9"/>
<dbReference type="GeneID" id="54453397"/>
<name>A0A6A6Z5S9_9PEZI</name>
<accession>A0A6A6Z5S9</accession>
<evidence type="ECO:0000313" key="1">
    <source>
        <dbReference type="EMBL" id="KAF2815617.1"/>
    </source>
</evidence>